<protein>
    <submittedName>
        <fullName evidence="2">Uncharacterized protein</fullName>
    </submittedName>
</protein>
<sequence>MNQVSAVTAMPLIVVGRGPPNKPFHVPDPDAGQRSCPETPAAAVTLGKAIATDGLRPLEDDQ</sequence>
<dbReference type="Proteomes" id="UP001165136">
    <property type="component" value="Unassembled WGS sequence"/>
</dbReference>
<keyword evidence="3" id="KW-1185">Reference proteome</keyword>
<evidence type="ECO:0000313" key="2">
    <source>
        <dbReference type="EMBL" id="GLY70121.1"/>
    </source>
</evidence>
<reference evidence="2" key="1">
    <citation type="submission" date="2023-03" db="EMBL/GenBank/DDBJ databases">
        <title>Amycolatopsis taiwanensis NBRC 103393.</title>
        <authorList>
            <person name="Ichikawa N."/>
            <person name="Sato H."/>
            <person name="Tonouchi N."/>
        </authorList>
    </citation>
    <scope>NUCLEOTIDE SEQUENCE</scope>
    <source>
        <strain evidence="2">NBRC 103393</strain>
    </source>
</reference>
<dbReference type="EMBL" id="BSTI01000020">
    <property type="protein sequence ID" value="GLY70121.1"/>
    <property type="molecule type" value="Genomic_DNA"/>
</dbReference>
<gene>
    <name evidence="2" type="ORF">Atai01_67400</name>
</gene>
<organism evidence="2 3">
    <name type="scientific">Amycolatopsis taiwanensis</name>
    <dbReference type="NCBI Taxonomy" id="342230"/>
    <lineage>
        <taxon>Bacteria</taxon>
        <taxon>Bacillati</taxon>
        <taxon>Actinomycetota</taxon>
        <taxon>Actinomycetes</taxon>
        <taxon>Pseudonocardiales</taxon>
        <taxon>Pseudonocardiaceae</taxon>
        <taxon>Amycolatopsis</taxon>
    </lineage>
</organism>
<evidence type="ECO:0000313" key="3">
    <source>
        <dbReference type="Proteomes" id="UP001165136"/>
    </source>
</evidence>
<accession>A0A9W6R633</accession>
<evidence type="ECO:0000256" key="1">
    <source>
        <dbReference type="SAM" id="MobiDB-lite"/>
    </source>
</evidence>
<proteinExistence type="predicted"/>
<name>A0A9W6R633_9PSEU</name>
<comment type="caution">
    <text evidence="2">The sequence shown here is derived from an EMBL/GenBank/DDBJ whole genome shotgun (WGS) entry which is preliminary data.</text>
</comment>
<feature type="region of interest" description="Disordered" evidence="1">
    <location>
        <begin position="19"/>
        <end position="38"/>
    </location>
</feature>
<dbReference type="AlphaFoldDB" id="A0A9W6R633"/>